<sequence>MDTFFIKRTLKFESIDLLPDELNCKISAVYFGQILNLKIDDNFLNYHVFKYLKDFRVTGKINFIQKEIFTNIRKMIFDAQNFRQLIHKIGIDWIQSINSNINLNFSSLNDIENYKDLIVRLNISFNYKDYIDYLSYDPILNPYNTFPDEDICLYKNFPFNQFITFVFNSYSYDRVDMLSLSCTTFWLLHKIYNYEIFLNSQRTPNVTYEDLLESSNFNKMLKKCDFKIRFNLCKYESINLKKNIRKSISDVLSPLADVDKIIVFILTPSACLLGMLLNLIIIFITLKANTNNSLILKKQFYYMKWNALLNFLICFIFYFDLLYAIYFTNYFLSFIRSYAFQVFYIFFFQFLQSSLKFSSSCTYLYFSILRCSLIGKDHGKLFVLMMNANPKRLIYSTLFLGGLLNIVKLFSYDINKFEVFLEYPSHKSVTYLFELKFTKLILIEFFNFLTDFTNYVGFLLVSIVFDAILINKLRRTLKIKNKFMRSNLSNSNSYDDLQNKSLALLILNSSFNLLLRLPEIFSLFDNNFQAIFYSFKNGYLQSKNLFILFNFSLQSKIIYVLYKSTSFLYLLSLSSNFLMFYTFNSAFRTSLKNSLKIFSKKSINQKEKSSTNPSLIKL</sequence>
<keyword evidence="1" id="KW-0472">Membrane</keyword>
<dbReference type="AlphaFoldDB" id="A0A814CCQ7"/>
<dbReference type="SUPFAM" id="SSF81321">
    <property type="entry name" value="Family A G protein-coupled receptor-like"/>
    <property type="match status" value="1"/>
</dbReference>
<feature type="transmembrane region" description="Helical" evidence="1">
    <location>
        <begin position="261"/>
        <end position="286"/>
    </location>
</feature>
<organism evidence="2 3">
    <name type="scientific">Brachionus calyciflorus</name>
    <dbReference type="NCBI Taxonomy" id="104777"/>
    <lineage>
        <taxon>Eukaryota</taxon>
        <taxon>Metazoa</taxon>
        <taxon>Spiralia</taxon>
        <taxon>Gnathifera</taxon>
        <taxon>Rotifera</taxon>
        <taxon>Eurotatoria</taxon>
        <taxon>Monogononta</taxon>
        <taxon>Pseudotrocha</taxon>
        <taxon>Ploima</taxon>
        <taxon>Brachionidae</taxon>
        <taxon>Brachionus</taxon>
    </lineage>
</organism>
<feature type="transmembrane region" description="Helical" evidence="1">
    <location>
        <begin position="452"/>
        <end position="470"/>
    </location>
</feature>
<proteinExistence type="predicted"/>
<feature type="transmembrane region" description="Helical" evidence="1">
    <location>
        <begin position="333"/>
        <end position="351"/>
    </location>
</feature>
<accession>A0A814CCQ7</accession>
<dbReference type="Proteomes" id="UP000663879">
    <property type="component" value="Unassembled WGS sequence"/>
</dbReference>
<dbReference type="EMBL" id="CAJNOC010002528">
    <property type="protein sequence ID" value="CAF0938382.1"/>
    <property type="molecule type" value="Genomic_DNA"/>
</dbReference>
<comment type="caution">
    <text evidence="2">The sequence shown here is derived from an EMBL/GenBank/DDBJ whole genome shotgun (WGS) entry which is preliminary data.</text>
</comment>
<name>A0A814CCQ7_9BILA</name>
<feature type="transmembrane region" description="Helical" evidence="1">
    <location>
        <begin position="568"/>
        <end position="587"/>
    </location>
</feature>
<evidence type="ECO:0000313" key="2">
    <source>
        <dbReference type="EMBL" id="CAF0938382.1"/>
    </source>
</evidence>
<evidence type="ECO:0000256" key="1">
    <source>
        <dbReference type="SAM" id="Phobius"/>
    </source>
</evidence>
<keyword evidence="1" id="KW-0812">Transmembrane</keyword>
<keyword evidence="1" id="KW-1133">Transmembrane helix</keyword>
<keyword evidence="3" id="KW-1185">Reference proteome</keyword>
<dbReference type="Gene3D" id="1.20.1070.10">
    <property type="entry name" value="Rhodopsin 7-helix transmembrane proteins"/>
    <property type="match status" value="1"/>
</dbReference>
<feature type="transmembrane region" description="Helical" evidence="1">
    <location>
        <begin position="393"/>
        <end position="412"/>
    </location>
</feature>
<evidence type="ECO:0000313" key="3">
    <source>
        <dbReference type="Proteomes" id="UP000663879"/>
    </source>
</evidence>
<gene>
    <name evidence="2" type="ORF">OXX778_LOCUS13292</name>
</gene>
<reference evidence="2" key="1">
    <citation type="submission" date="2021-02" db="EMBL/GenBank/DDBJ databases">
        <authorList>
            <person name="Nowell W R."/>
        </authorList>
    </citation>
    <scope>NUCLEOTIDE SEQUENCE</scope>
    <source>
        <strain evidence="2">Ploen Becks lab</strain>
    </source>
</reference>
<protein>
    <submittedName>
        <fullName evidence="2">Uncharacterized protein</fullName>
    </submittedName>
</protein>
<feature type="transmembrane region" description="Helical" evidence="1">
    <location>
        <begin position="307"/>
        <end position="327"/>
    </location>
</feature>